<dbReference type="GO" id="GO:0003677">
    <property type="term" value="F:DNA binding"/>
    <property type="evidence" value="ECO:0007669"/>
    <property type="project" value="UniProtKB-KW"/>
</dbReference>
<dbReference type="PROSITE" id="PS50995">
    <property type="entry name" value="HTH_MARR_2"/>
    <property type="match status" value="1"/>
</dbReference>
<feature type="domain" description="HTH marR-type" evidence="4">
    <location>
        <begin position="10"/>
        <end position="144"/>
    </location>
</feature>
<keyword evidence="1" id="KW-0805">Transcription regulation</keyword>
<sequence length="152" mass="16971">MDESSQEKIQAADNQSLERSGRAFIAVWCRAQEQVAGHVPPSQLRALEIVAAHPGISMRELADDLQAMPSSASRLCDRLEAAGLLARVPVRTDRRQVSLRLTPAGDRLIRDLNRQRRRDLDAVLERMTPQERERLGQGLAAFAERARPPDPC</sequence>
<keyword evidence="3" id="KW-0804">Transcription</keyword>
<dbReference type="InterPro" id="IPR000835">
    <property type="entry name" value="HTH_MarR-typ"/>
</dbReference>
<accession>A0A7W3N0M2</accession>
<keyword evidence="6" id="KW-1185">Reference proteome</keyword>
<dbReference type="GO" id="GO:0003700">
    <property type="term" value="F:DNA-binding transcription factor activity"/>
    <property type="evidence" value="ECO:0007669"/>
    <property type="project" value="InterPro"/>
</dbReference>
<dbReference type="PRINTS" id="PR00598">
    <property type="entry name" value="HTHMARR"/>
</dbReference>
<dbReference type="Pfam" id="PF12802">
    <property type="entry name" value="MarR_2"/>
    <property type="match status" value="1"/>
</dbReference>
<proteinExistence type="predicted"/>
<gene>
    <name evidence="5" type="ORF">HNR21_004240</name>
</gene>
<dbReference type="AlphaFoldDB" id="A0A7W3N0M2"/>
<comment type="caution">
    <text evidence="5">The sequence shown here is derived from an EMBL/GenBank/DDBJ whole genome shotgun (WGS) entry which is preliminary data.</text>
</comment>
<dbReference type="SMART" id="SM00347">
    <property type="entry name" value="HTH_MARR"/>
    <property type="match status" value="1"/>
</dbReference>
<evidence type="ECO:0000313" key="6">
    <source>
        <dbReference type="Proteomes" id="UP000539313"/>
    </source>
</evidence>
<reference evidence="5 6" key="1">
    <citation type="submission" date="2020-08" db="EMBL/GenBank/DDBJ databases">
        <title>Sequencing the genomes of 1000 actinobacteria strains.</title>
        <authorList>
            <person name="Klenk H.-P."/>
        </authorList>
    </citation>
    <scope>NUCLEOTIDE SEQUENCE [LARGE SCALE GENOMIC DNA]</scope>
    <source>
        <strain evidence="5 6">DSM 45823</strain>
    </source>
</reference>
<dbReference type="InterPro" id="IPR036388">
    <property type="entry name" value="WH-like_DNA-bd_sf"/>
</dbReference>
<protein>
    <submittedName>
        <fullName evidence="5">DNA-binding MarR family transcriptional regulator</fullName>
    </submittedName>
</protein>
<evidence type="ECO:0000256" key="1">
    <source>
        <dbReference type="ARBA" id="ARBA00023015"/>
    </source>
</evidence>
<dbReference type="InterPro" id="IPR039422">
    <property type="entry name" value="MarR/SlyA-like"/>
</dbReference>
<dbReference type="PROSITE" id="PS01117">
    <property type="entry name" value="HTH_MARR_1"/>
    <property type="match status" value="1"/>
</dbReference>
<name>A0A7W3N0M2_9ACTN</name>
<evidence type="ECO:0000259" key="4">
    <source>
        <dbReference type="PROSITE" id="PS50995"/>
    </source>
</evidence>
<dbReference type="InterPro" id="IPR023187">
    <property type="entry name" value="Tscrpt_reg_MarR-type_CS"/>
</dbReference>
<dbReference type="Proteomes" id="UP000539313">
    <property type="component" value="Unassembled WGS sequence"/>
</dbReference>
<keyword evidence="2 5" id="KW-0238">DNA-binding</keyword>
<organism evidence="5 6">
    <name type="scientific">Thermomonospora cellulosilytica</name>
    <dbReference type="NCBI Taxonomy" id="1411118"/>
    <lineage>
        <taxon>Bacteria</taxon>
        <taxon>Bacillati</taxon>
        <taxon>Actinomycetota</taxon>
        <taxon>Actinomycetes</taxon>
        <taxon>Streptosporangiales</taxon>
        <taxon>Thermomonosporaceae</taxon>
        <taxon>Thermomonospora</taxon>
    </lineage>
</organism>
<dbReference type="PANTHER" id="PTHR33164">
    <property type="entry name" value="TRANSCRIPTIONAL REGULATOR, MARR FAMILY"/>
    <property type="match status" value="1"/>
</dbReference>
<dbReference type="EMBL" id="JACJII010000001">
    <property type="protein sequence ID" value="MBA9005358.1"/>
    <property type="molecule type" value="Genomic_DNA"/>
</dbReference>
<dbReference type="InterPro" id="IPR036390">
    <property type="entry name" value="WH_DNA-bd_sf"/>
</dbReference>
<dbReference type="RefSeq" id="WP_182706562.1">
    <property type="nucleotide sequence ID" value="NZ_JACJII010000001.1"/>
</dbReference>
<dbReference type="GO" id="GO:0006950">
    <property type="term" value="P:response to stress"/>
    <property type="evidence" value="ECO:0007669"/>
    <property type="project" value="TreeGrafter"/>
</dbReference>
<dbReference type="PANTHER" id="PTHR33164:SF43">
    <property type="entry name" value="HTH-TYPE TRANSCRIPTIONAL REPRESSOR YETL"/>
    <property type="match status" value="1"/>
</dbReference>
<dbReference type="SUPFAM" id="SSF46785">
    <property type="entry name" value="Winged helix' DNA-binding domain"/>
    <property type="match status" value="1"/>
</dbReference>
<evidence type="ECO:0000256" key="2">
    <source>
        <dbReference type="ARBA" id="ARBA00023125"/>
    </source>
</evidence>
<evidence type="ECO:0000313" key="5">
    <source>
        <dbReference type="EMBL" id="MBA9005358.1"/>
    </source>
</evidence>
<evidence type="ECO:0000256" key="3">
    <source>
        <dbReference type="ARBA" id="ARBA00023163"/>
    </source>
</evidence>
<dbReference type="Gene3D" id="1.10.10.10">
    <property type="entry name" value="Winged helix-like DNA-binding domain superfamily/Winged helix DNA-binding domain"/>
    <property type="match status" value="1"/>
</dbReference>